<protein>
    <submittedName>
        <fullName evidence="2">DsbA-like protein</fullName>
    </submittedName>
</protein>
<dbReference type="InterPro" id="IPR001853">
    <property type="entry name" value="DSBA-like_thioredoxin_dom"/>
</dbReference>
<dbReference type="Proteomes" id="UP000003111">
    <property type="component" value="Unassembled WGS sequence"/>
</dbReference>
<name>E2S9K9_9ACTN</name>
<comment type="caution">
    <text evidence="2">The sequence shown here is derived from an EMBL/GenBank/DDBJ whole genome shotgun (WGS) entry which is preliminary data.</text>
</comment>
<dbReference type="HOGENOM" id="CLU_069253_0_2_11"/>
<dbReference type="PANTHER" id="PTHR13887:SF41">
    <property type="entry name" value="THIOREDOXIN SUPERFAMILY PROTEIN"/>
    <property type="match status" value="1"/>
</dbReference>
<gene>
    <name evidence="2" type="ORF">HMPREF0063_10649</name>
</gene>
<dbReference type="EMBL" id="ACLF03000003">
    <property type="protein sequence ID" value="EFQ83933.1"/>
    <property type="molecule type" value="Genomic_DNA"/>
</dbReference>
<dbReference type="SUPFAM" id="SSF52833">
    <property type="entry name" value="Thioredoxin-like"/>
    <property type="match status" value="1"/>
</dbReference>
<evidence type="ECO:0000259" key="1">
    <source>
        <dbReference type="Pfam" id="PF01323"/>
    </source>
</evidence>
<keyword evidence="3" id="KW-1185">Reference proteome</keyword>
<feature type="domain" description="DSBA-like thioredoxin" evidence="1">
    <location>
        <begin position="12"/>
        <end position="211"/>
    </location>
</feature>
<organism evidence="2 3">
    <name type="scientific">Aeromicrobium marinum DSM 15272</name>
    <dbReference type="NCBI Taxonomy" id="585531"/>
    <lineage>
        <taxon>Bacteria</taxon>
        <taxon>Bacillati</taxon>
        <taxon>Actinomycetota</taxon>
        <taxon>Actinomycetes</taxon>
        <taxon>Propionibacteriales</taxon>
        <taxon>Nocardioidaceae</taxon>
        <taxon>Aeromicrobium</taxon>
    </lineage>
</organism>
<evidence type="ECO:0000313" key="2">
    <source>
        <dbReference type="EMBL" id="EFQ83933.1"/>
    </source>
</evidence>
<dbReference type="Gene3D" id="3.40.30.10">
    <property type="entry name" value="Glutaredoxin"/>
    <property type="match status" value="1"/>
</dbReference>
<dbReference type="CDD" id="cd03024">
    <property type="entry name" value="DsbA_FrnE"/>
    <property type="match status" value="1"/>
</dbReference>
<proteinExistence type="predicted"/>
<dbReference type="AlphaFoldDB" id="E2S9K9"/>
<dbReference type="PANTHER" id="PTHR13887">
    <property type="entry name" value="GLUTATHIONE S-TRANSFERASE KAPPA"/>
    <property type="match status" value="1"/>
</dbReference>
<evidence type="ECO:0000313" key="3">
    <source>
        <dbReference type="Proteomes" id="UP000003111"/>
    </source>
</evidence>
<accession>E2S9K9</accession>
<dbReference type="eggNOG" id="COG2761">
    <property type="taxonomic scope" value="Bacteria"/>
</dbReference>
<dbReference type="Pfam" id="PF01323">
    <property type="entry name" value="DSBA"/>
    <property type="match status" value="1"/>
</dbReference>
<sequence>MVGDDVDTPVRVQVWSDVACPWCFVGKRRFEAAVARFDGQVEVEYRSFELSPETPVDFDGSSVDFLVRHKRMPPEQVRSMLADMTRVAADEGLAFDFDTVRHTNTRRAHELLHLASRAGLQVAMKERLLAAYFEEGRHVGRIDDLADLAAEVGLDRDDVVAALTSGRHAADVTADIEQAHEYGISGVPFHVVDGRFAVSGAQSPETFLAVLQRARDEVPA</sequence>
<dbReference type="STRING" id="585531.HMPREF0063_10649"/>
<dbReference type="GO" id="GO:0016491">
    <property type="term" value="F:oxidoreductase activity"/>
    <property type="evidence" value="ECO:0007669"/>
    <property type="project" value="InterPro"/>
</dbReference>
<reference evidence="2" key="1">
    <citation type="submission" date="2010-08" db="EMBL/GenBank/DDBJ databases">
        <authorList>
            <person name="Muzny D."/>
            <person name="Qin X."/>
            <person name="Buhay C."/>
            <person name="Dugan-Rocha S."/>
            <person name="Ding Y."/>
            <person name="Chen G."/>
            <person name="Hawes A."/>
            <person name="Holder M."/>
            <person name="Jhangiani S."/>
            <person name="Johnson A."/>
            <person name="Khan Z."/>
            <person name="Li Z."/>
            <person name="Liu W."/>
            <person name="Liu X."/>
            <person name="Perez L."/>
            <person name="Shen H."/>
            <person name="Wang Q."/>
            <person name="Watt J."/>
            <person name="Xi L."/>
            <person name="Xin Y."/>
            <person name="Zhou J."/>
            <person name="Deng J."/>
            <person name="Jiang H."/>
            <person name="Liu Y."/>
            <person name="Qu J."/>
            <person name="Song X.-Z."/>
            <person name="Zhang L."/>
            <person name="Villasana D."/>
            <person name="Johnson A."/>
            <person name="Liu J."/>
            <person name="Liyanage D."/>
            <person name="Lorensuhewa L."/>
            <person name="Robinson T."/>
            <person name="Song A."/>
            <person name="Song B.-B."/>
            <person name="Dinh H."/>
            <person name="Thornton R."/>
            <person name="Coyle M."/>
            <person name="Francisco L."/>
            <person name="Jackson L."/>
            <person name="Javaid M."/>
            <person name="Korchina V."/>
            <person name="Kovar C."/>
            <person name="Mata R."/>
            <person name="Mathew T."/>
            <person name="Ngo R."/>
            <person name="Nguyen L."/>
            <person name="Nguyen N."/>
            <person name="Okwuonu G."/>
            <person name="Ongeri F."/>
            <person name="Pham C."/>
            <person name="Simmons D."/>
            <person name="Wilczek-Boney K."/>
            <person name="Hale W."/>
            <person name="Jakkamsetti A."/>
            <person name="Pham P."/>
            <person name="Ruth R."/>
            <person name="San Lucas F."/>
            <person name="Warren J."/>
            <person name="Zhang J."/>
            <person name="Zhao Z."/>
            <person name="Zhou C."/>
            <person name="Zhu D."/>
            <person name="Lee S."/>
            <person name="Bess C."/>
            <person name="Blankenburg K."/>
            <person name="Forbes L."/>
            <person name="Fu Q."/>
            <person name="Gubbala S."/>
            <person name="Hirani K."/>
            <person name="Jayaseelan J.C."/>
            <person name="Lara F."/>
            <person name="Munidasa M."/>
            <person name="Palculict T."/>
            <person name="Patil S."/>
            <person name="Pu L.-L."/>
            <person name="Saada N."/>
            <person name="Tang L."/>
            <person name="Weissenberger G."/>
            <person name="Zhu Y."/>
            <person name="Hemphill L."/>
            <person name="Shang Y."/>
            <person name="Youmans B."/>
            <person name="Ayvaz T."/>
            <person name="Ross M."/>
            <person name="Santibanez J."/>
            <person name="Aqrawi P."/>
            <person name="Gross S."/>
            <person name="Joshi V."/>
            <person name="Fowler G."/>
            <person name="Nazareth L."/>
            <person name="Reid J."/>
            <person name="Worley K."/>
            <person name="Petrosino J."/>
            <person name="Highlander S."/>
            <person name="Gibbs R."/>
        </authorList>
    </citation>
    <scope>NUCLEOTIDE SEQUENCE [LARGE SCALE GENOMIC DNA]</scope>
    <source>
        <strain evidence="2">DSM 15272</strain>
    </source>
</reference>
<dbReference type="InterPro" id="IPR036249">
    <property type="entry name" value="Thioredoxin-like_sf"/>
</dbReference>